<dbReference type="EMBL" id="CAEZZF010000030">
    <property type="protein sequence ID" value="CAB4749801.1"/>
    <property type="molecule type" value="Genomic_DNA"/>
</dbReference>
<gene>
    <name evidence="1" type="ORF">UFOPK2837_00526</name>
    <name evidence="2" type="ORF">UFOPK3167_00453</name>
</gene>
<evidence type="ECO:0000313" key="1">
    <source>
        <dbReference type="EMBL" id="CAB4749801.1"/>
    </source>
</evidence>
<dbReference type="EMBL" id="CAFABF010000012">
    <property type="protein sequence ID" value="CAB4823656.1"/>
    <property type="molecule type" value="Genomic_DNA"/>
</dbReference>
<protein>
    <submittedName>
        <fullName evidence="1">Unannotated protein</fullName>
    </submittedName>
</protein>
<name>A0A6J6TQN9_9ZZZZ</name>
<accession>A0A6J6TQN9</accession>
<reference evidence="1" key="1">
    <citation type="submission" date="2020-05" db="EMBL/GenBank/DDBJ databases">
        <authorList>
            <person name="Chiriac C."/>
            <person name="Salcher M."/>
            <person name="Ghai R."/>
            <person name="Kavagutti S V."/>
        </authorList>
    </citation>
    <scope>NUCLEOTIDE SEQUENCE</scope>
</reference>
<sequence>MSLGIVIGSLAIPMIISLPPSASKGSAWTRTAFTPAKSKAESIPRPLVIARTFFVNSGSCGSSATSAPTSSAR</sequence>
<proteinExistence type="predicted"/>
<dbReference type="AlphaFoldDB" id="A0A6J6TQN9"/>
<organism evidence="1">
    <name type="scientific">freshwater metagenome</name>
    <dbReference type="NCBI Taxonomy" id="449393"/>
    <lineage>
        <taxon>unclassified sequences</taxon>
        <taxon>metagenomes</taxon>
        <taxon>ecological metagenomes</taxon>
    </lineage>
</organism>
<evidence type="ECO:0000313" key="2">
    <source>
        <dbReference type="EMBL" id="CAB4823656.1"/>
    </source>
</evidence>